<sequence length="210" mass="23509">MPLQNRVTPFSTIQAVDSRGLVMGNRGCLHGDERDLRSQRWRTKSWIVCRLAWKGVRRRLMKPGSWTELFFLDEAVALAAGHRPCGYCRRGDYRRFLDCWAAGTGWRPARPPRQPDVDARLHADRVDGQRRQRHHDAALDSLPDGCFVLLPDDPAPWLVQGAGLHPWSHAGYGPPVRRPRGITVRVVTPASTVAAIAAGYTPLVHPSAFP</sequence>
<comment type="caution">
    <text evidence="1">The sequence shown here is derived from an EMBL/GenBank/DDBJ whole genome shotgun (WGS) entry which is preliminary data.</text>
</comment>
<evidence type="ECO:0000313" key="1">
    <source>
        <dbReference type="EMBL" id="NIA68441.1"/>
    </source>
</evidence>
<dbReference type="RefSeq" id="WP_167223002.1">
    <property type="nucleotide sequence ID" value="NZ_JAAQPH010000004.1"/>
</dbReference>
<gene>
    <name evidence="1" type="ORF">HBA54_07530</name>
</gene>
<protein>
    <submittedName>
        <fullName evidence="1">Uncharacterized protein</fullName>
    </submittedName>
</protein>
<accession>A0A967C6J4</accession>
<proteinExistence type="predicted"/>
<name>A0A967C6J4_9PROT</name>
<evidence type="ECO:0000313" key="2">
    <source>
        <dbReference type="Proteomes" id="UP000761264"/>
    </source>
</evidence>
<organism evidence="1 2">
    <name type="scientific">Pelagibius litoralis</name>
    <dbReference type="NCBI Taxonomy" id="374515"/>
    <lineage>
        <taxon>Bacteria</taxon>
        <taxon>Pseudomonadati</taxon>
        <taxon>Pseudomonadota</taxon>
        <taxon>Alphaproteobacteria</taxon>
        <taxon>Rhodospirillales</taxon>
        <taxon>Rhodovibrionaceae</taxon>
        <taxon>Pelagibius</taxon>
    </lineage>
</organism>
<dbReference type="EMBL" id="JAAQPH010000004">
    <property type="protein sequence ID" value="NIA68441.1"/>
    <property type="molecule type" value="Genomic_DNA"/>
</dbReference>
<dbReference type="Proteomes" id="UP000761264">
    <property type="component" value="Unassembled WGS sequence"/>
</dbReference>
<dbReference type="AlphaFoldDB" id="A0A967C6J4"/>
<keyword evidence="2" id="KW-1185">Reference proteome</keyword>
<reference evidence="1" key="1">
    <citation type="submission" date="2020-03" db="EMBL/GenBank/DDBJ databases">
        <title>Genome of Pelagibius litoralis DSM 21314T.</title>
        <authorList>
            <person name="Wang G."/>
        </authorList>
    </citation>
    <scope>NUCLEOTIDE SEQUENCE</scope>
    <source>
        <strain evidence="1">DSM 21314</strain>
    </source>
</reference>